<organism evidence="1 2">
    <name type="scientific">Mycobacterium phage Kumao</name>
    <dbReference type="NCBI Taxonomy" id="2041344"/>
    <lineage>
        <taxon>Viruses</taxon>
        <taxon>Duplodnaviria</taxon>
        <taxon>Heunggongvirae</taxon>
        <taxon>Uroviricota</taxon>
        <taxon>Caudoviricetes</taxon>
        <taxon>Vilmaviridae</taxon>
        <taxon>Kumaovirus</taxon>
        <taxon>Kumaovirus kumao</taxon>
    </lineage>
</organism>
<proteinExistence type="predicted"/>
<dbReference type="EMBL" id="MG009575">
    <property type="protein sequence ID" value="ATN94074.1"/>
    <property type="molecule type" value="Genomic_DNA"/>
</dbReference>
<dbReference type="RefSeq" id="YP_010013601.1">
    <property type="nucleotide sequence ID" value="NC_053512.1"/>
</dbReference>
<sequence length="89" mass="9943">MEMSNLWVEAAFIQDSEYAAVSDLGIQELAEHLAQWDYGDETDYAHTRDGEPWGTSDYTHNVNVGGLDYVLAINNAFGYASLNRRPLTA</sequence>
<dbReference type="KEGG" id="vg:63210215"/>
<gene>
    <name evidence="1" type="primary">112</name>
    <name evidence="1" type="ORF">SEA_KUMAO_112</name>
</gene>
<name>A0A2D1GPZ7_9CAUD</name>
<evidence type="ECO:0000313" key="1">
    <source>
        <dbReference type="EMBL" id="ATN94074.1"/>
    </source>
</evidence>
<dbReference type="GeneID" id="63210215"/>
<protein>
    <submittedName>
        <fullName evidence="1">Uncharacterized protein</fullName>
    </submittedName>
</protein>
<keyword evidence="2" id="KW-1185">Reference proteome</keyword>
<dbReference type="Proteomes" id="UP000229090">
    <property type="component" value="Segment"/>
</dbReference>
<evidence type="ECO:0000313" key="2">
    <source>
        <dbReference type="Proteomes" id="UP000229090"/>
    </source>
</evidence>
<reference evidence="2" key="1">
    <citation type="submission" date="2017-09" db="EMBL/GenBank/DDBJ databases">
        <authorList>
            <person name="Ehlers B."/>
            <person name="Leendertz F.H."/>
        </authorList>
    </citation>
    <scope>NUCLEOTIDE SEQUENCE [LARGE SCALE GENOMIC DNA]</scope>
</reference>
<accession>A0A2D1GPZ7</accession>